<comment type="caution">
    <text evidence="1">The sequence shown here is derived from an EMBL/GenBank/DDBJ whole genome shotgun (WGS) entry which is preliminary data.</text>
</comment>
<proteinExistence type="predicted"/>
<gene>
    <name evidence="1" type="ORF">P1J78_18250</name>
</gene>
<keyword evidence="2" id="KW-1185">Reference proteome</keyword>
<reference evidence="1" key="1">
    <citation type="submission" date="2023-03" db="EMBL/GenBank/DDBJ databases">
        <title>Multiphase analysis and comparison of six strains from genera Psychromarinibacter, Lutimaribacter, and Maritimibacter, including a novel species: Psychromarinibacter sediminicola sp. nov.</title>
        <authorList>
            <person name="Wang Y.-H."/>
            <person name="Ye M.-Q."/>
            <person name="Du Z.-J."/>
        </authorList>
    </citation>
    <scope>NUCLEOTIDE SEQUENCE</scope>
    <source>
        <strain evidence="1">C21-152</strain>
    </source>
</reference>
<sequence length="143" mass="16077">MYVIDANVFIQAANSYYAFDIVPKFWSWLESELGSRLFTITPVKDEILAQKDQLSEWFASVDDPGWVLPADEQPVQLQMPVITKHCFDKGYRPAGISKFLSGADPWVIACAREKGWTVVTQEIAQPEARAFSDQSASYPQAAK</sequence>
<protein>
    <submittedName>
        <fullName evidence="1">DUF4411 family protein</fullName>
    </submittedName>
</protein>
<dbReference type="RefSeq" id="WP_275568811.1">
    <property type="nucleotide sequence ID" value="NZ_JARGYC010000057.1"/>
</dbReference>
<evidence type="ECO:0000313" key="1">
    <source>
        <dbReference type="EMBL" id="MDF0602685.1"/>
    </source>
</evidence>
<accession>A0AAE3NXC9</accession>
<dbReference type="EMBL" id="JARGYC010000057">
    <property type="protein sequence ID" value="MDF0602685.1"/>
    <property type="molecule type" value="Genomic_DNA"/>
</dbReference>
<name>A0AAE3NXC9_9RHOB</name>
<dbReference type="Proteomes" id="UP001220964">
    <property type="component" value="Unassembled WGS sequence"/>
</dbReference>
<dbReference type="InterPro" id="IPR016541">
    <property type="entry name" value="UCP008505"/>
</dbReference>
<evidence type="ECO:0000313" key="2">
    <source>
        <dbReference type="Proteomes" id="UP001220964"/>
    </source>
</evidence>
<organism evidence="1 2">
    <name type="scientific">Psychromarinibacter sediminicola</name>
    <dbReference type="NCBI Taxonomy" id="3033385"/>
    <lineage>
        <taxon>Bacteria</taxon>
        <taxon>Pseudomonadati</taxon>
        <taxon>Pseudomonadota</taxon>
        <taxon>Alphaproteobacteria</taxon>
        <taxon>Rhodobacterales</taxon>
        <taxon>Paracoccaceae</taxon>
        <taxon>Psychromarinibacter</taxon>
    </lineage>
</organism>
<dbReference type="AlphaFoldDB" id="A0AAE3NXC9"/>
<dbReference type="InterPro" id="IPR029060">
    <property type="entry name" value="PIN-like_dom_sf"/>
</dbReference>
<dbReference type="Pfam" id="PF14367">
    <property type="entry name" value="DUF4411"/>
    <property type="match status" value="1"/>
</dbReference>
<dbReference type="SUPFAM" id="SSF88723">
    <property type="entry name" value="PIN domain-like"/>
    <property type="match status" value="1"/>
</dbReference>